<dbReference type="PANTHER" id="PTHR30625:SF3">
    <property type="entry name" value="TOL-PAL SYSTEM PROTEIN TOLQ"/>
    <property type="match status" value="1"/>
</dbReference>
<evidence type="ECO:0000313" key="12">
    <source>
        <dbReference type="EMBL" id="MBF5052509.1"/>
    </source>
</evidence>
<evidence type="ECO:0000256" key="10">
    <source>
        <dbReference type="HAMAP-Rule" id="MF_02202"/>
    </source>
</evidence>
<comment type="caution">
    <text evidence="12">The sequence shown here is derived from an EMBL/GenBank/DDBJ whole genome shotgun (WGS) entry which is preliminary data.</text>
</comment>
<keyword evidence="9 10" id="KW-0131">Cell cycle</keyword>
<feature type="transmembrane region" description="Helical" evidence="10">
    <location>
        <begin position="20"/>
        <end position="40"/>
    </location>
</feature>
<dbReference type="Pfam" id="PF01618">
    <property type="entry name" value="MotA_ExbB"/>
    <property type="match status" value="1"/>
</dbReference>
<keyword evidence="13" id="KW-1185">Reference proteome</keyword>
<dbReference type="RefSeq" id="WP_194855448.1">
    <property type="nucleotide sequence ID" value="NZ_ARXR01000006.1"/>
</dbReference>
<comment type="subcellular location">
    <subcellularLocation>
        <location evidence="10">Cell inner membrane</location>
        <topology evidence="10">Multi-pass membrane protein</topology>
    </subcellularLocation>
    <subcellularLocation>
        <location evidence="1">Cell membrane</location>
        <topology evidence="1">Multi-pass membrane protein</topology>
    </subcellularLocation>
</comment>
<dbReference type="PANTHER" id="PTHR30625">
    <property type="entry name" value="PROTEIN TOLQ"/>
    <property type="match status" value="1"/>
</dbReference>
<name>A0ABS0AF28_9GAMM</name>
<evidence type="ECO:0000256" key="4">
    <source>
        <dbReference type="ARBA" id="ARBA00022519"/>
    </source>
</evidence>
<protein>
    <recommendedName>
        <fullName evidence="10">Tol-Pal system protein TolQ</fullName>
    </recommendedName>
</protein>
<keyword evidence="4 10" id="KW-0997">Cell inner membrane</keyword>
<keyword evidence="3 10" id="KW-1003">Cell membrane</keyword>
<keyword evidence="7 10" id="KW-1133">Transmembrane helix</keyword>
<evidence type="ECO:0000256" key="3">
    <source>
        <dbReference type="ARBA" id="ARBA00022475"/>
    </source>
</evidence>
<gene>
    <name evidence="10" type="primary">tolQ</name>
    <name evidence="12" type="ORF">ISO4_01111</name>
</gene>
<keyword evidence="8 10" id="KW-0472">Membrane</keyword>
<reference evidence="12 13" key="1">
    <citation type="submission" date="2012-09" db="EMBL/GenBank/DDBJ databases">
        <title>Genome Sequence of alkane-degrading Bacterium Alcanivorax venustensis ISO4.</title>
        <authorList>
            <person name="Lai Q."/>
            <person name="Shao Z."/>
        </authorList>
    </citation>
    <scope>NUCLEOTIDE SEQUENCE [LARGE SCALE GENOMIC DNA]</scope>
    <source>
        <strain evidence="12 13">ISO4</strain>
    </source>
</reference>
<proteinExistence type="inferred from homology"/>
<feature type="domain" description="MotA/TolQ/ExbB proton channel" evidence="11">
    <location>
        <begin position="81"/>
        <end position="208"/>
    </location>
</feature>
<accession>A0ABS0AF28</accession>
<comment type="subunit">
    <text evidence="10">The Tol-Pal system is composed of five core proteins: the inner membrane proteins TolA, TolQ and TolR, the periplasmic protein TolB and the outer membrane protein Pal. They form a network linking the inner and outer membranes and the peptidoglycan layer.</text>
</comment>
<evidence type="ECO:0000256" key="2">
    <source>
        <dbReference type="ARBA" id="ARBA00010442"/>
    </source>
</evidence>
<dbReference type="InterPro" id="IPR014163">
    <property type="entry name" value="Tol-Pal_TolQ"/>
</dbReference>
<evidence type="ECO:0000259" key="11">
    <source>
        <dbReference type="Pfam" id="PF01618"/>
    </source>
</evidence>
<dbReference type="NCBIfam" id="TIGR02796">
    <property type="entry name" value="tolQ"/>
    <property type="match status" value="1"/>
</dbReference>
<feature type="transmembrane region" description="Helical" evidence="10">
    <location>
        <begin position="173"/>
        <end position="195"/>
    </location>
</feature>
<evidence type="ECO:0000256" key="6">
    <source>
        <dbReference type="ARBA" id="ARBA00022692"/>
    </source>
</evidence>
<keyword evidence="6 10" id="KW-0812">Transmembrane</keyword>
<dbReference type="Proteomes" id="UP000644441">
    <property type="component" value="Unassembled WGS sequence"/>
</dbReference>
<dbReference type="InterPro" id="IPR002898">
    <property type="entry name" value="MotA_ExbB_proton_chnl"/>
</dbReference>
<evidence type="ECO:0000256" key="1">
    <source>
        <dbReference type="ARBA" id="ARBA00004651"/>
    </source>
</evidence>
<dbReference type="HAMAP" id="MF_02202">
    <property type="entry name" value="TolQ"/>
    <property type="match status" value="1"/>
</dbReference>
<comment type="function">
    <text evidence="10">Part of the Tol-Pal system, which plays a role in outer membrane invagination during cell division and is important for maintaining outer membrane integrity.</text>
</comment>
<dbReference type="EMBL" id="ARXR01000006">
    <property type="protein sequence ID" value="MBF5052509.1"/>
    <property type="molecule type" value="Genomic_DNA"/>
</dbReference>
<dbReference type="InterPro" id="IPR050790">
    <property type="entry name" value="ExbB/TolQ_transport"/>
</dbReference>
<evidence type="ECO:0000256" key="5">
    <source>
        <dbReference type="ARBA" id="ARBA00022618"/>
    </source>
</evidence>
<keyword evidence="5 10" id="KW-0132">Cell division</keyword>
<evidence type="ECO:0000256" key="9">
    <source>
        <dbReference type="ARBA" id="ARBA00023306"/>
    </source>
</evidence>
<evidence type="ECO:0000256" key="8">
    <source>
        <dbReference type="ARBA" id="ARBA00023136"/>
    </source>
</evidence>
<comment type="similarity">
    <text evidence="2 10">Belongs to the ExbB/TolQ family.</text>
</comment>
<sequence length="229" mass="25004">MEDASSSMSILSLVTNAGPVVQLVMLVLLLASMISWYMIVSRFRVLGRARRADHAFEEKFWSGEDLSSLYNQVRKKPNPDSASEAIFRAGFQEFVRLSKSTRGSEAIMEGAQRAMRVALQREESRLTKHLAFLATVGSTSPYIGLFGTVWGIMNSFRALANVTQATLSVVAPGIAEALVATAMGLFAAIPAVMAYNRYASLSESLVGDCELFAEEFSSVLHRQAHGRDA</sequence>
<evidence type="ECO:0000256" key="7">
    <source>
        <dbReference type="ARBA" id="ARBA00022989"/>
    </source>
</evidence>
<evidence type="ECO:0000313" key="13">
    <source>
        <dbReference type="Proteomes" id="UP000644441"/>
    </source>
</evidence>
<feature type="transmembrane region" description="Helical" evidence="10">
    <location>
        <begin position="130"/>
        <end position="153"/>
    </location>
</feature>
<organism evidence="12 13">
    <name type="scientific">Alloalcanivorax venustensis ISO4</name>
    <dbReference type="NCBI Taxonomy" id="1177184"/>
    <lineage>
        <taxon>Bacteria</taxon>
        <taxon>Pseudomonadati</taxon>
        <taxon>Pseudomonadota</taxon>
        <taxon>Gammaproteobacteria</taxon>
        <taxon>Oceanospirillales</taxon>
        <taxon>Alcanivoracaceae</taxon>
        <taxon>Alloalcanivorax</taxon>
    </lineage>
</organism>